<evidence type="ECO:0000256" key="1">
    <source>
        <dbReference type="SAM" id="MobiDB-lite"/>
    </source>
</evidence>
<dbReference type="AlphaFoldDB" id="A0A2A9D407"/>
<comment type="caution">
    <text evidence="2">The sequence shown here is derived from an EMBL/GenBank/DDBJ whole genome shotgun (WGS) entry which is preliminary data.</text>
</comment>
<feature type="compositionally biased region" description="Pro residues" evidence="1">
    <location>
        <begin position="109"/>
        <end position="119"/>
    </location>
</feature>
<evidence type="ECO:0000313" key="2">
    <source>
        <dbReference type="EMBL" id="PFG20692.1"/>
    </source>
</evidence>
<name>A0A2A9D407_9MICO</name>
<feature type="region of interest" description="Disordered" evidence="1">
    <location>
        <begin position="253"/>
        <end position="311"/>
    </location>
</feature>
<dbReference type="RefSeq" id="WP_098469629.1">
    <property type="nucleotide sequence ID" value="NZ_PDJD01000001.1"/>
</dbReference>
<proteinExistence type="predicted"/>
<accession>A0A2A9D407</accession>
<dbReference type="Proteomes" id="UP000224915">
    <property type="component" value="Unassembled WGS sequence"/>
</dbReference>
<keyword evidence="3" id="KW-1185">Reference proteome</keyword>
<sequence>MTAGHECSRAQRSPARALAGALATPLVLALLTGCSSYSELAGDPAAHSEPGYPAYSGDTGTTETGTGGAETIAPSSTGAPGQESSSSQPTARSEGEEPRPTGSRSPDPSADPTPLPSAGPDPGITTAPTATPSATAGTTPAPTPTPTSAVRALLRVDAWDPVCGSPFSPPAPGNRVELAVTSLTSAHATLWVEATLTSGYDTVLADERYAARTVLVHDGAIVAVGASATPTTAVPVAPGDSLVLPASLDLAQPCPGATAQPERVGADAPAGDDGAGGGTGEGSGEGAGSERDSAPSTPPASGEPSAQATRALAPGEYATVVVVEVVRDGAPVVAAVSSPAPVTIP</sequence>
<feature type="compositionally biased region" description="Low complexity" evidence="1">
    <location>
        <begin position="125"/>
        <end position="140"/>
    </location>
</feature>
<gene>
    <name evidence="2" type="ORF">ATL40_2302</name>
</gene>
<dbReference type="EMBL" id="PDJD01000001">
    <property type="protein sequence ID" value="PFG20692.1"/>
    <property type="molecule type" value="Genomic_DNA"/>
</dbReference>
<feature type="compositionally biased region" description="Polar residues" evidence="1">
    <location>
        <begin position="73"/>
        <end position="91"/>
    </location>
</feature>
<organism evidence="2 3">
    <name type="scientific">Serinibacter salmoneus</name>
    <dbReference type="NCBI Taxonomy" id="556530"/>
    <lineage>
        <taxon>Bacteria</taxon>
        <taxon>Bacillati</taxon>
        <taxon>Actinomycetota</taxon>
        <taxon>Actinomycetes</taxon>
        <taxon>Micrococcales</taxon>
        <taxon>Beutenbergiaceae</taxon>
        <taxon>Serinibacter</taxon>
    </lineage>
</organism>
<protein>
    <submittedName>
        <fullName evidence="2">Uncharacterized protein</fullName>
    </submittedName>
</protein>
<evidence type="ECO:0000313" key="3">
    <source>
        <dbReference type="Proteomes" id="UP000224915"/>
    </source>
</evidence>
<feature type="compositionally biased region" description="Gly residues" evidence="1">
    <location>
        <begin position="273"/>
        <end position="287"/>
    </location>
</feature>
<feature type="region of interest" description="Disordered" evidence="1">
    <location>
        <begin position="38"/>
        <end position="147"/>
    </location>
</feature>
<reference evidence="2 3" key="1">
    <citation type="submission" date="2017-10" db="EMBL/GenBank/DDBJ databases">
        <title>Sequencing the genomes of 1000 actinobacteria strains.</title>
        <authorList>
            <person name="Klenk H.-P."/>
        </authorList>
    </citation>
    <scope>NUCLEOTIDE SEQUENCE [LARGE SCALE GENOMIC DNA]</scope>
    <source>
        <strain evidence="2 3">DSM 21801</strain>
    </source>
</reference>